<name>A0A8S4DJP6_PLUXY</name>
<dbReference type="Pfam" id="PF14750">
    <property type="entry name" value="INTS2"/>
    <property type="match status" value="1"/>
</dbReference>
<dbReference type="InterPro" id="IPR026236">
    <property type="entry name" value="Int2_metazoa"/>
</dbReference>
<comment type="similarity">
    <text evidence="2">Belongs to the Integrator subunit 2 family.</text>
</comment>
<comment type="caution">
    <text evidence="4">The sequence shown here is derived from an EMBL/GenBank/DDBJ whole genome shotgun (WGS) entry which is preliminary data.</text>
</comment>
<dbReference type="GO" id="GO:0034472">
    <property type="term" value="P:snRNA 3'-end processing"/>
    <property type="evidence" value="ECO:0007669"/>
    <property type="project" value="TreeGrafter"/>
</dbReference>
<evidence type="ECO:0000313" key="5">
    <source>
        <dbReference type="Proteomes" id="UP000653454"/>
    </source>
</evidence>
<evidence type="ECO:0000313" key="4">
    <source>
        <dbReference type="EMBL" id="CAG9099560.1"/>
    </source>
</evidence>
<evidence type="ECO:0000256" key="2">
    <source>
        <dbReference type="ARBA" id="ARBA00006705"/>
    </source>
</evidence>
<keyword evidence="5" id="KW-1185">Reference proteome</keyword>
<dbReference type="PANTHER" id="PTHR28608">
    <property type="entry name" value="INTEGRATOR COMPLEX SUBUNIT 2"/>
    <property type="match status" value="1"/>
</dbReference>
<dbReference type="Proteomes" id="UP000653454">
    <property type="component" value="Unassembled WGS sequence"/>
</dbReference>
<accession>A0A8S4DJP6</accession>
<reference evidence="4" key="1">
    <citation type="submission" date="2020-11" db="EMBL/GenBank/DDBJ databases">
        <authorList>
            <person name="Whiteford S."/>
        </authorList>
    </citation>
    <scope>NUCLEOTIDE SEQUENCE</scope>
</reference>
<dbReference type="InterPro" id="IPR029321">
    <property type="entry name" value="INTS2"/>
</dbReference>
<evidence type="ECO:0000256" key="3">
    <source>
        <dbReference type="ARBA" id="ARBA00023242"/>
    </source>
</evidence>
<proteinExistence type="inferred from homology"/>
<gene>
    <name evidence="4" type="ORF">PLXY2_LOCUS2245</name>
</gene>
<sequence length="1125" mass="125318">MDTALKPVLPHVFKALKDVDVAALTKCSTDEIRPIIPCLVRMALITPLDITEYCSEAKKEILTLLAGIDLVNFIVSLLSIEFHTLEGDLKKEQQMRQKNGSQCTESFLVQTAVTGIANDFEQSDSSRRMRLVLSEILQMQAQLVEYNQNKHLNNTDCAIKPSELFDNDVYLEEITYVLCISLAELPNLLNICDVVEVLLHVNKGPMLISWVVANMPDTLQEVAESLVMNTERVEECGLRGRALTTLCAACPHIAASVKSQAASASRLPALIINLTLTYHLDELVSYMSGLLLGSDQTIRQWFATFLRNSHKRAKGDGHAALTKLRQELLNRLKEATAGVEASALLRLYCALRGIAGIKFQDDEVAGLLRLVTQKPPPTPAGVRFVSLSLCMILACPSLMAAPEHEKKAIEWVQWLVKEEAYFESQSGVTASFGEMLLLIAIHFHSGQLAAVGELVCATLGMRVPVRPNGLARIKQAFTQEIFTEQVVTAHAVKVPVTVNLNSNVPGYLPVHCIHQLLKSRAFSKHKVPIKNWIYRQLCAATAPLHPVLPALVEVYVHSILITSNKGVNEYMNKPITEEEIRRVFRNSIFGANFDAQRKPFATMDTDNDEAPIEINIEKPTLASQLLLLYYLLFYEDIRLSKSVTLLASGRKVKSYSVAFLSELPIKYLLHQAQKDQMSYGGLFSPLLRLLATHFPQLSLVDDWMDDQVFGDASRPHADIALSEATIVDAFQDVENNSYKTGKVLKAMLSKNPTDIWPLAETFVRHVRRVLGARVPRHTQELYRAAWLRLNSVLPRCLWIMTINALLDVHAGAARCVAATQENVLVDPLQVLRCDLRVFRCGPILKIILRILEASLAASRSQLSRHLQDKPLLEKSGQLTSDSEREELKNALVAAQESAALQILLEACLETPEDQAKPELMWSLREVRSIICSFLHQIFISEPSLAKLVHFQGYPMELLPVTVQGIPSMHICLDFIPELLSQASLEKQIFAVDLVSHLSIQYALPKAMSIARLCVNTLSTLLSVLPSDLRLELFHPVLPSMVRICIAFPSLIEDVTSLLLQLGKICESQAALGHCWNDAGIAGENAYVPSEQQPQTKVLLAEVLCRDIKETMNEIVKKALLNDKIY</sequence>
<protein>
    <submittedName>
        <fullName evidence="4">(diamondback moth) hypothetical protein</fullName>
    </submittedName>
</protein>
<dbReference type="PRINTS" id="PR02105">
    <property type="entry name" value="INTSUBUNIT2"/>
</dbReference>
<dbReference type="EMBL" id="CAJHNJ030000005">
    <property type="protein sequence ID" value="CAG9099560.1"/>
    <property type="molecule type" value="Genomic_DNA"/>
</dbReference>
<keyword evidence="3" id="KW-0539">Nucleus</keyword>
<comment type="subcellular location">
    <subcellularLocation>
        <location evidence="1">Nucleus</location>
    </subcellularLocation>
</comment>
<dbReference type="PANTHER" id="PTHR28608:SF1">
    <property type="entry name" value="INTEGRATOR COMPLEX SUBUNIT 2"/>
    <property type="match status" value="1"/>
</dbReference>
<evidence type="ECO:0000256" key="1">
    <source>
        <dbReference type="ARBA" id="ARBA00004123"/>
    </source>
</evidence>
<dbReference type="OrthoDB" id="70899at2759"/>
<organism evidence="4 5">
    <name type="scientific">Plutella xylostella</name>
    <name type="common">Diamondback moth</name>
    <name type="synonym">Plutella maculipennis</name>
    <dbReference type="NCBI Taxonomy" id="51655"/>
    <lineage>
        <taxon>Eukaryota</taxon>
        <taxon>Metazoa</taxon>
        <taxon>Ecdysozoa</taxon>
        <taxon>Arthropoda</taxon>
        <taxon>Hexapoda</taxon>
        <taxon>Insecta</taxon>
        <taxon>Pterygota</taxon>
        <taxon>Neoptera</taxon>
        <taxon>Endopterygota</taxon>
        <taxon>Lepidoptera</taxon>
        <taxon>Glossata</taxon>
        <taxon>Ditrysia</taxon>
        <taxon>Yponomeutoidea</taxon>
        <taxon>Plutellidae</taxon>
        <taxon>Plutella</taxon>
    </lineage>
</organism>
<dbReference type="AlphaFoldDB" id="A0A8S4DJP6"/>
<dbReference type="GO" id="GO:0032039">
    <property type="term" value="C:integrator complex"/>
    <property type="evidence" value="ECO:0007669"/>
    <property type="project" value="InterPro"/>
</dbReference>